<sequence>MRSKIGYLEIINKSSISQRFRNFTSGSKQLDDYLKSTQKLNQENLINLPLFFIPYNEFDDIKLLKKGGE</sequence>
<dbReference type="EMBL" id="AUPC02000315">
    <property type="protein sequence ID" value="POG62065.1"/>
    <property type="molecule type" value="Genomic_DNA"/>
</dbReference>
<accession>A0A2P4P9K9</accession>
<name>A0A2P4P9K9_RHIID</name>
<dbReference type="AlphaFoldDB" id="A0A2P4P9K9"/>
<proteinExistence type="predicted"/>
<reference evidence="1 2" key="1">
    <citation type="journal article" date="2013" name="Proc. Natl. Acad. Sci. U.S.A.">
        <title>Genome of an arbuscular mycorrhizal fungus provides insight into the oldest plant symbiosis.</title>
        <authorList>
            <person name="Tisserant E."/>
            <person name="Malbreil M."/>
            <person name="Kuo A."/>
            <person name="Kohler A."/>
            <person name="Symeonidi A."/>
            <person name="Balestrini R."/>
            <person name="Charron P."/>
            <person name="Duensing N."/>
            <person name="Frei Dit Frey N."/>
            <person name="Gianinazzi-Pearson V."/>
            <person name="Gilbert L.B."/>
            <person name="Handa Y."/>
            <person name="Herr J.R."/>
            <person name="Hijri M."/>
            <person name="Koul R."/>
            <person name="Kawaguchi M."/>
            <person name="Krajinski F."/>
            <person name="Lammers P.J."/>
            <person name="Masclaux F.G."/>
            <person name="Murat C."/>
            <person name="Morin E."/>
            <person name="Ndikumana S."/>
            <person name="Pagni M."/>
            <person name="Petitpierre D."/>
            <person name="Requena N."/>
            <person name="Rosikiewicz P."/>
            <person name="Riley R."/>
            <person name="Saito K."/>
            <person name="San Clemente H."/>
            <person name="Shapiro H."/>
            <person name="van Tuinen D."/>
            <person name="Becard G."/>
            <person name="Bonfante P."/>
            <person name="Paszkowski U."/>
            <person name="Shachar-Hill Y.Y."/>
            <person name="Tuskan G.A."/>
            <person name="Young P.W."/>
            <person name="Sanders I.R."/>
            <person name="Henrissat B."/>
            <person name="Rensing S.A."/>
            <person name="Grigoriev I.V."/>
            <person name="Corradi N."/>
            <person name="Roux C."/>
            <person name="Martin F."/>
        </authorList>
    </citation>
    <scope>NUCLEOTIDE SEQUENCE [LARGE SCALE GENOMIC DNA]</scope>
    <source>
        <strain evidence="1 2">DAOM 197198</strain>
    </source>
</reference>
<protein>
    <submittedName>
        <fullName evidence="1">Uncharacterized protein</fullName>
    </submittedName>
</protein>
<reference evidence="1 2" key="2">
    <citation type="journal article" date="2018" name="New Phytol.">
        <title>High intraspecific genome diversity in the model arbuscular mycorrhizal symbiont Rhizophagus irregularis.</title>
        <authorList>
            <person name="Chen E.C.H."/>
            <person name="Morin E."/>
            <person name="Beaudet D."/>
            <person name="Noel J."/>
            <person name="Yildirir G."/>
            <person name="Ndikumana S."/>
            <person name="Charron P."/>
            <person name="St-Onge C."/>
            <person name="Giorgi J."/>
            <person name="Kruger M."/>
            <person name="Marton T."/>
            <person name="Ropars J."/>
            <person name="Grigoriev I.V."/>
            <person name="Hainaut M."/>
            <person name="Henrissat B."/>
            <person name="Roux C."/>
            <person name="Martin F."/>
            <person name="Corradi N."/>
        </authorList>
    </citation>
    <scope>NUCLEOTIDE SEQUENCE [LARGE SCALE GENOMIC DNA]</scope>
    <source>
        <strain evidence="1 2">DAOM 197198</strain>
    </source>
</reference>
<feature type="non-terminal residue" evidence="1">
    <location>
        <position position="69"/>
    </location>
</feature>
<evidence type="ECO:0000313" key="2">
    <source>
        <dbReference type="Proteomes" id="UP000018888"/>
    </source>
</evidence>
<dbReference type="Proteomes" id="UP000018888">
    <property type="component" value="Unassembled WGS sequence"/>
</dbReference>
<evidence type="ECO:0000313" key="1">
    <source>
        <dbReference type="EMBL" id="POG62065.1"/>
    </source>
</evidence>
<comment type="caution">
    <text evidence="1">The sequence shown here is derived from an EMBL/GenBank/DDBJ whole genome shotgun (WGS) entry which is preliminary data.</text>
</comment>
<dbReference type="VEuPathDB" id="FungiDB:RhiirFUN_009345"/>
<gene>
    <name evidence="1" type="ORF">GLOIN_2v1846699</name>
</gene>
<organism evidence="1 2">
    <name type="scientific">Rhizophagus irregularis (strain DAOM 181602 / DAOM 197198 / MUCL 43194)</name>
    <name type="common">Arbuscular mycorrhizal fungus</name>
    <name type="synonym">Glomus intraradices</name>
    <dbReference type="NCBI Taxonomy" id="747089"/>
    <lineage>
        <taxon>Eukaryota</taxon>
        <taxon>Fungi</taxon>
        <taxon>Fungi incertae sedis</taxon>
        <taxon>Mucoromycota</taxon>
        <taxon>Glomeromycotina</taxon>
        <taxon>Glomeromycetes</taxon>
        <taxon>Glomerales</taxon>
        <taxon>Glomeraceae</taxon>
        <taxon>Rhizophagus</taxon>
    </lineage>
</organism>
<keyword evidence="2" id="KW-1185">Reference proteome</keyword>